<proteinExistence type="predicted"/>
<feature type="chain" id="PRO_5021801620" description="Lipoprotein" evidence="1">
    <location>
        <begin position="25"/>
        <end position="174"/>
    </location>
</feature>
<evidence type="ECO:0000313" key="2">
    <source>
        <dbReference type="EMBL" id="TWB75083.1"/>
    </source>
</evidence>
<organism evidence="2 3">
    <name type="scientific">Nitrospirillum amazonense</name>
    <dbReference type="NCBI Taxonomy" id="28077"/>
    <lineage>
        <taxon>Bacteria</taxon>
        <taxon>Pseudomonadati</taxon>
        <taxon>Pseudomonadota</taxon>
        <taxon>Alphaproteobacteria</taxon>
        <taxon>Rhodospirillales</taxon>
        <taxon>Azospirillaceae</taxon>
        <taxon>Nitrospirillum</taxon>
    </lineage>
</organism>
<evidence type="ECO:0008006" key="4">
    <source>
        <dbReference type="Google" id="ProtNLM"/>
    </source>
</evidence>
<comment type="caution">
    <text evidence="2">The sequence shown here is derived from an EMBL/GenBank/DDBJ whole genome shotgun (WGS) entry which is preliminary data.</text>
</comment>
<gene>
    <name evidence="2" type="ORF">FBZ87_104181</name>
</gene>
<dbReference type="Proteomes" id="UP000320516">
    <property type="component" value="Unassembled WGS sequence"/>
</dbReference>
<accession>A0A560JVD7</accession>
<dbReference type="PROSITE" id="PS51257">
    <property type="entry name" value="PROKAR_LIPOPROTEIN"/>
    <property type="match status" value="1"/>
</dbReference>
<feature type="signal peptide" evidence="1">
    <location>
        <begin position="1"/>
        <end position="24"/>
    </location>
</feature>
<protein>
    <recommendedName>
        <fullName evidence="4">Lipoprotein</fullName>
    </recommendedName>
</protein>
<dbReference type="AlphaFoldDB" id="A0A560JVD7"/>
<dbReference type="EMBL" id="VITV01000004">
    <property type="protein sequence ID" value="TWB75083.1"/>
    <property type="molecule type" value="Genomic_DNA"/>
</dbReference>
<dbReference type="RefSeq" id="WP_145610625.1">
    <property type="nucleotide sequence ID" value="NZ_VITV01000004.1"/>
</dbReference>
<evidence type="ECO:0000313" key="3">
    <source>
        <dbReference type="Proteomes" id="UP000320516"/>
    </source>
</evidence>
<reference evidence="2 3" key="1">
    <citation type="submission" date="2019-06" db="EMBL/GenBank/DDBJ databases">
        <title>Genomic Encyclopedia of Type Strains, Phase IV (KMG-V): Genome sequencing to study the core and pangenomes of soil and plant-associated prokaryotes.</title>
        <authorList>
            <person name="Whitman W."/>
        </authorList>
    </citation>
    <scope>NUCLEOTIDE SEQUENCE [LARGE SCALE GENOMIC DNA]</scope>
    <source>
        <strain evidence="2 3">BR 12005</strain>
    </source>
</reference>
<evidence type="ECO:0000256" key="1">
    <source>
        <dbReference type="SAM" id="SignalP"/>
    </source>
</evidence>
<sequence length="174" mass="18463">MTSRKILTAAAVAALLSVCGCVSSTKVESNRAADYTPNIKKLFILPNLGKTLITVDGNETGHVLALLKAGFEGCGITATGYAVQALATPKAIDDAAPDAVLDIAWTKQTQQGYDNTVDYLVSLYDRHGKAIVWKATIELNQHLKAAEELSYAITSRMQKDGLVGAACVTPKPNL</sequence>
<name>A0A560JVD7_9PROT</name>
<keyword evidence="1" id="KW-0732">Signal</keyword>